<proteinExistence type="predicted"/>
<comment type="caution">
    <text evidence="1">The sequence shown here is derived from an EMBL/GenBank/DDBJ whole genome shotgun (WGS) entry which is preliminary data.</text>
</comment>
<protein>
    <submittedName>
        <fullName evidence="1">Uncharacterized protein</fullName>
    </submittedName>
</protein>
<name>A0A0F9F1Q0_9ZZZZ</name>
<feature type="non-terminal residue" evidence="1">
    <location>
        <position position="1"/>
    </location>
</feature>
<reference evidence="1" key="1">
    <citation type="journal article" date="2015" name="Nature">
        <title>Complex archaea that bridge the gap between prokaryotes and eukaryotes.</title>
        <authorList>
            <person name="Spang A."/>
            <person name="Saw J.H."/>
            <person name="Jorgensen S.L."/>
            <person name="Zaremba-Niedzwiedzka K."/>
            <person name="Martijn J."/>
            <person name="Lind A.E."/>
            <person name="van Eijk R."/>
            <person name="Schleper C."/>
            <person name="Guy L."/>
            <person name="Ettema T.J."/>
        </authorList>
    </citation>
    <scope>NUCLEOTIDE SEQUENCE</scope>
</reference>
<gene>
    <name evidence="1" type="ORF">LCGC14_2085190</name>
</gene>
<dbReference type="AlphaFoldDB" id="A0A0F9F1Q0"/>
<accession>A0A0F9F1Q0</accession>
<sequence length="55" mass="5709">VLRQMEMADKAREDALSIARTNQWITGTTGTMDSIGNILSGIGSIASSGQSTAPV</sequence>
<evidence type="ECO:0000313" key="1">
    <source>
        <dbReference type="EMBL" id="KKL72411.1"/>
    </source>
</evidence>
<organism evidence="1">
    <name type="scientific">marine sediment metagenome</name>
    <dbReference type="NCBI Taxonomy" id="412755"/>
    <lineage>
        <taxon>unclassified sequences</taxon>
        <taxon>metagenomes</taxon>
        <taxon>ecological metagenomes</taxon>
    </lineage>
</organism>
<dbReference type="EMBL" id="LAZR01025282">
    <property type="protein sequence ID" value="KKL72411.1"/>
    <property type="molecule type" value="Genomic_DNA"/>
</dbReference>